<keyword evidence="1" id="KW-0732">Signal</keyword>
<gene>
    <name evidence="2" type="ORF">CTEN210_16417</name>
</gene>
<reference evidence="2 3" key="1">
    <citation type="journal article" date="2021" name="Sci. Rep.">
        <title>The genome of the diatom Chaetoceros tenuissimus carries an ancient integrated fragment of an extant virus.</title>
        <authorList>
            <person name="Hongo Y."/>
            <person name="Kimura K."/>
            <person name="Takaki Y."/>
            <person name="Yoshida Y."/>
            <person name="Baba S."/>
            <person name="Kobayashi G."/>
            <person name="Nagasaki K."/>
            <person name="Hano T."/>
            <person name="Tomaru Y."/>
        </authorList>
    </citation>
    <scope>NUCLEOTIDE SEQUENCE [LARGE SCALE GENOMIC DNA]</scope>
    <source>
        <strain evidence="2 3">NIES-3715</strain>
    </source>
</reference>
<evidence type="ECO:0000313" key="2">
    <source>
        <dbReference type="EMBL" id="GFH59941.1"/>
    </source>
</evidence>
<sequence length="126" mass="13344">MRSTSLLSIAACVATASAFTTGKISTQIAFRQTTTSTLNAEPFEGTVVVCTGPTCRRNGGKKALEIFEELAPEVVKVESISCVSECAECGLGPNVELRAKGDSGPFYPIKNKVKTEDDVKNILGIE</sequence>
<organism evidence="2 3">
    <name type="scientific">Chaetoceros tenuissimus</name>
    <dbReference type="NCBI Taxonomy" id="426638"/>
    <lineage>
        <taxon>Eukaryota</taxon>
        <taxon>Sar</taxon>
        <taxon>Stramenopiles</taxon>
        <taxon>Ochrophyta</taxon>
        <taxon>Bacillariophyta</taxon>
        <taxon>Coscinodiscophyceae</taxon>
        <taxon>Chaetocerotophycidae</taxon>
        <taxon>Chaetocerotales</taxon>
        <taxon>Chaetocerotaceae</taxon>
        <taxon>Chaetoceros</taxon>
    </lineage>
</organism>
<evidence type="ECO:0000256" key="1">
    <source>
        <dbReference type="SAM" id="SignalP"/>
    </source>
</evidence>
<dbReference type="AlphaFoldDB" id="A0AAD3HE41"/>
<name>A0AAD3HE41_9STRA</name>
<dbReference type="CDD" id="cd02980">
    <property type="entry name" value="TRX_Fd_family"/>
    <property type="match status" value="1"/>
</dbReference>
<protein>
    <submittedName>
        <fullName evidence="2">Uncharacterized protein</fullName>
    </submittedName>
</protein>
<feature type="signal peptide" evidence="1">
    <location>
        <begin position="1"/>
        <end position="18"/>
    </location>
</feature>
<evidence type="ECO:0000313" key="3">
    <source>
        <dbReference type="Proteomes" id="UP001054902"/>
    </source>
</evidence>
<dbReference type="Proteomes" id="UP001054902">
    <property type="component" value="Unassembled WGS sequence"/>
</dbReference>
<keyword evidence="3" id="KW-1185">Reference proteome</keyword>
<proteinExistence type="predicted"/>
<comment type="caution">
    <text evidence="2">The sequence shown here is derived from an EMBL/GenBank/DDBJ whole genome shotgun (WGS) entry which is preliminary data.</text>
</comment>
<dbReference type="EMBL" id="BLLK01000069">
    <property type="protein sequence ID" value="GFH59941.1"/>
    <property type="molecule type" value="Genomic_DNA"/>
</dbReference>
<feature type="chain" id="PRO_5042187480" evidence="1">
    <location>
        <begin position="19"/>
        <end position="126"/>
    </location>
</feature>
<accession>A0AAD3HE41</accession>